<dbReference type="Proteomes" id="UP001064048">
    <property type="component" value="Chromosome 17"/>
</dbReference>
<evidence type="ECO:0000313" key="2">
    <source>
        <dbReference type="Proteomes" id="UP001064048"/>
    </source>
</evidence>
<keyword evidence="2" id="KW-1185">Reference proteome</keyword>
<proteinExistence type="predicted"/>
<comment type="caution">
    <text evidence="1">The sequence shown here is derived from an EMBL/GenBank/DDBJ whole genome shotgun (WGS) entry which is preliminary data.</text>
</comment>
<organism evidence="1 2">
    <name type="scientific">Choristoneura fumiferana</name>
    <name type="common">Spruce budworm moth</name>
    <name type="synonym">Archips fumiferana</name>
    <dbReference type="NCBI Taxonomy" id="7141"/>
    <lineage>
        <taxon>Eukaryota</taxon>
        <taxon>Metazoa</taxon>
        <taxon>Ecdysozoa</taxon>
        <taxon>Arthropoda</taxon>
        <taxon>Hexapoda</taxon>
        <taxon>Insecta</taxon>
        <taxon>Pterygota</taxon>
        <taxon>Neoptera</taxon>
        <taxon>Endopterygota</taxon>
        <taxon>Lepidoptera</taxon>
        <taxon>Glossata</taxon>
        <taxon>Ditrysia</taxon>
        <taxon>Tortricoidea</taxon>
        <taxon>Tortricidae</taxon>
        <taxon>Tortricinae</taxon>
        <taxon>Choristoneura</taxon>
    </lineage>
</organism>
<evidence type="ECO:0000313" key="1">
    <source>
        <dbReference type="EMBL" id="KAI8436467.1"/>
    </source>
</evidence>
<protein>
    <submittedName>
        <fullName evidence="1">Uncharacterized protein</fullName>
    </submittedName>
</protein>
<name>A0ACC0KJ28_CHOFU</name>
<reference evidence="1 2" key="1">
    <citation type="journal article" date="2022" name="Genome Biol. Evol.">
        <title>The Spruce Budworm Genome: Reconstructing the Evolutionary History of Antifreeze Proteins.</title>
        <authorList>
            <person name="Beliveau C."/>
            <person name="Gagne P."/>
            <person name="Picq S."/>
            <person name="Vernygora O."/>
            <person name="Keeling C.I."/>
            <person name="Pinkney K."/>
            <person name="Doucet D."/>
            <person name="Wen F."/>
            <person name="Johnston J.S."/>
            <person name="Maaroufi H."/>
            <person name="Boyle B."/>
            <person name="Laroche J."/>
            <person name="Dewar K."/>
            <person name="Juretic N."/>
            <person name="Blackburn G."/>
            <person name="Nisole A."/>
            <person name="Brunet B."/>
            <person name="Brandao M."/>
            <person name="Lumley L."/>
            <person name="Duan J."/>
            <person name="Quan G."/>
            <person name="Lucarotti C.J."/>
            <person name="Roe A.D."/>
            <person name="Sperling F.A.H."/>
            <person name="Levesque R.C."/>
            <person name="Cusson M."/>
        </authorList>
    </citation>
    <scope>NUCLEOTIDE SEQUENCE [LARGE SCALE GENOMIC DNA]</scope>
    <source>
        <strain evidence="1">Glfc:IPQL:Cfum</strain>
    </source>
</reference>
<gene>
    <name evidence="1" type="ORF">MSG28_010038</name>
</gene>
<sequence>MAGKSVSFTAHCAIWSSIIAGLYPITTIGQDLCDSHLEALAKWLSCNGETWGVGPTAVFASAAAVFLYNELEATVFAPGDHAHVSLLEKTLVSSMVVGMLALMVHIWVCSMRFFQYYLDTLIKDSPNVLLEMTTAGLLGGGQTDLVALGPLTRFLKQQQPQIHITLCWFLSLCYADYVRKHYCTRFNMPYLEQWLTDACRSPRHPDKAKLDVHQHLQLYLVPPRCRWALMALNGLSWRARQAELHERAGAHVRSTMARVHSFVGGVQRRLRGFATPATTEAHTGTTTNKQSFAEVSGTVSRVSWADGCGGGSGTALSPEKEMCVRLVGQSSETAADAIEKLRAYIKATRCSCTGGHPETGLCSIGHLTPQEGDK</sequence>
<accession>A0ACC0KJ28</accession>
<dbReference type="EMBL" id="CM046117">
    <property type="protein sequence ID" value="KAI8436467.1"/>
    <property type="molecule type" value="Genomic_DNA"/>
</dbReference>